<proteinExistence type="predicted"/>
<reference evidence="1 2" key="1">
    <citation type="submission" date="2020-04" db="EMBL/GenBank/DDBJ databases">
        <authorList>
            <person name="Yin C."/>
        </authorList>
    </citation>
    <scope>NUCLEOTIDE SEQUENCE [LARGE SCALE GENOMIC DNA]</scope>
    <source>
        <strain evidence="1 2">Ae27</strain>
    </source>
</reference>
<dbReference type="AlphaFoldDB" id="A0A847RXD4"/>
<dbReference type="EMBL" id="JABAIA010000003">
    <property type="protein sequence ID" value="NLR67712.1"/>
    <property type="molecule type" value="Genomic_DNA"/>
</dbReference>
<protein>
    <submittedName>
        <fullName evidence="1">Uncharacterized protein</fullName>
    </submittedName>
</protein>
<evidence type="ECO:0000313" key="2">
    <source>
        <dbReference type="Proteomes" id="UP000570474"/>
    </source>
</evidence>
<evidence type="ECO:0000313" key="1">
    <source>
        <dbReference type="EMBL" id="NLR67712.1"/>
    </source>
</evidence>
<comment type="caution">
    <text evidence="1">The sequence shown here is derived from an EMBL/GenBank/DDBJ whole genome shotgun (WGS) entry which is preliminary data.</text>
</comment>
<dbReference type="Pfam" id="PF18845">
    <property type="entry name" value="baeRF_family3"/>
    <property type="match status" value="1"/>
</dbReference>
<dbReference type="RefSeq" id="WP_168873657.1">
    <property type="nucleotide sequence ID" value="NZ_JABAIA010000003.1"/>
</dbReference>
<gene>
    <name evidence="1" type="ORF">HGH92_25635</name>
</gene>
<dbReference type="InterPro" id="IPR041289">
    <property type="entry name" value="Bact_RF_family3"/>
</dbReference>
<keyword evidence="2" id="KW-1185">Reference proteome</keyword>
<name>A0A847RXD4_9BACT</name>
<sequence>MQAHAIPPCLSLIIPLQNGSSQSRKAVTTQIKKVVKKAEEYIENTYPAQAAQLKSALEEQYTLFEKNYHTDAAGLGIYVSASGARQFLFPFPVEEKIHLSDSFCIRELLYLEHYASGYVLLHINGKTAECYMGRLNELQAVSDSVFPLQFKNDYEYAKPAQLTSHGGYEGTKSFEKDKSALQAIRLRDFYREADRRLKGLLNERLLIIAGPEKDCALFREVTEHKQHLIGEVPGNYAHTGLKKLADKCWGVVKRWIDQKEADSVSQLVEKTWPKHMIDGIKNVWRAAQDGKGLKLLVEKDYACAGFIGDKAGKFYLKAPKLAHRTIADAVDDIIKTVLLKNGDVLFADKDTLREHQHIALVTRY</sequence>
<accession>A0A847RXD4</accession>
<organism evidence="1 2">
    <name type="scientific">Chitinophaga varians</name>
    <dbReference type="NCBI Taxonomy" id="2202339"/>
    <lineage>
        <taxon>Bacteria</taxon>
        <taxon>Pseudomonadati</taxon>
        <taxon>Bacteroidota</taxon>
        <taxon>Chitinophagia</taxon>
        <taxon>Chitinophagales</taxon>
        <taxon>Chitinophagaceae</taxon>
        <taxon>Chitinophaga</taxon>
    </lineage>
</organism>
<dbReference type="Proteomes" id="UP000570474">
    <property type="component" value="Unassembled WGS sequence"/>
</dbReference>